<protein>
    <submittedName>
        <fullName evidence="1">Uncharacterized protein</fullName>
    </submittedName>
</protein>
<sequence>MGRSSVGPALVVVLIATNACSDRVHTDGPFGESRDEPHAAWCVPHEDGKTTITANNGPLPNEGKVPVTITQVSAVGAQGFKIVDAVLTPQNGAVNGAEYPPAPEHAGPSWERRVPAEEATIDPGETWWLIVGLRAEADHAEIERVQVTYRDDAGSNYRFLTGSSYSYLPDC</sequence>
<accession>A0A1V8ZXD7</accession>
<dbReference type="AlphaFoldDB" id="A0A1V8ZXD7"/>
<name>A0A1V8ZXD7_SACPI</name>
<keyword evidence="2" id="KW-1185">Reference proteome</keyword>
<gene>
    <name evidence="1" type="ORF">B1813_21060</name>
</gene>
<organism evidence="1 2">
    <name type="scientific">Saccharomonospora piscinae</name>
    <dbReference type="NCBI Taxonomy" id="687388"/>
    <lineage>
        <taxon>Bacteria</taxon>
        <taxon>Bacillati</taxon>
        <taxon>Actinomycetota</taxon>
        <taxon>Actinomycetes</taxon>
        <taxon>Pseudonocardiales</taxon>
        <taxon>Pseudonocardiaceae</taxon>
        <taxon>Saccharomonospora</taxon>
    </lineage>
</organism>
<proteinExistence type="predicted"/>
<reference evidence="1 2" key="1">
    <citation type="submission" date="2017-02" db="EMBL/GenBank/DDBJ databases">
        <title>Draft genome of Saccharomonospora sp. 154.</title>
        <authorList>
            <person name="Alonso-Carmona G.S."/>
            <person name="De La Haba R."/>
            <person name="Vera-Gargallo B."/>
            <person name="Sandoval-Trujillo A.H."/>
            <person name="Ramirez-Duran N."/>
            <person name="Ventosa A."/>
        </authorList>
    </citation>
    <scope>NUCLEOTIDE SEQUENCE [LARGE SCALE GENOMIC DNA]</scope>
    <source>
        <strain evidence="1 2">LRS4.154</strain>
    </source>
</reference>
<dbReference type="EMBL" id="MWIH01000009">
    <property type="protein sequence ID" value="OQO89433.1"/>
    <property type="molecule type" value="Genomic_DNA"/>
</dbReference>
<dbReference type="Proteomes" id="UP000192591">
    <property type="component" value="Unassembled WGS sequence"/>
</dbReference>
<comment type="caution">
    <text evidence="1">The sequence shown here is derived from an EMBL/GenBank/DDBJ whole genome shotgun (WGS) entry which is preliminary data.</text>
</comment>
<evidence type="ECO:0000313" key="1">
    <source>
        <dbReference type="EMBL" id="OQO89433.1"/>
    </source>
</evidence>
<evidence type="ECO:0000313" key="2">
    <source>
        <dbReference type="Proteomes" id="UP000192591"/>
    </source>
</evidence>